<dbReference type="InterPro" id="IPR040304">
    <property type="entry name" value="ATG8-IP-1/2"/>
</dbReference>
<comment type="caution">
    <text evidence="2">The sequence shown here is derived from an EMBL/GenBank/DDBJ whole genome shotgun (WGS) entry which is preliminary data.</text>
</comment>
<evidence type="ECO:0000313" key="2">
    <source>
        <dbReference type="EMBL" id="KAH6835726.1"/>
    </source>
</evidence>
<feature type="transmembrane region" description="Helical" evidence="1">
    <location>
        <begin position="212"/>
        <end position="231"/>
    </location>
</feature>
<gene>
    <name evidence="2" type="ORF">C2S53_019389</name>
</gene>
<keyword evidence="1" id="KW-0812">Transmembrane</keyword>
<keyword evidence="1" id="KW-0472">Membrane</keyword>
<dbReference type="AlphaFoldDB" id="A0AAD4JKZ5"/>
<evidence type="ECO:0000256" key="1">
    <source>
        <dbReference type="SAM" id="Phobius"/>
    </source>
</evidence>
<proteinExistence type="predicted"/>
<keyword evidence="1" id="KW-1133">Transmembrane helix</keyword>
<dbReference type="PANTHER" id="PTHR34797">
    <property type="entry name" value="ATG8-INTERACTING PROTEIN 2"/>
    <property type="match status" value="1"/>
</dbReference>
<name>A0AAD4JKZ5_PERFH</name>
<dbReference type="EMBL" id="SDAM02000033">
    <property type="protein sequence ID" value="KAH6835726.1"/>
    <property type="molecule type" value="Genomic_DNA"/>
</dbReference>
<accession>A0AAD4JKZ5</accession>
<protein>
    <submittedName>
        <fullName evidence="2">Uncharacterized protein</fullName>
    </submittedName>
</protein>
<dbReference type="PANTHER" id="PTHR34797:SF1">
    <property type="entry name" value="ATG8-INTERACTING PROTEIN 2"/>
    <property type="match status" value="1"/>
</dbReference>
<organism evidence="2 3">
    <name type="scientific">Perilla frutescens var. hirtella</name>
    <name type="common">Perilla citriodora</name>
    <name type="synonym">Perilla setoyensis</name>
    <dbReference type="NCBI Taxonomy" id="608512"/>
    <lineage>
        <taxon>Eukaryota</taxon>
        <taxon>Viridiplantae</taxon>
        <taxon>Streptophyta</taxon>
        <taxon>Embryophyta</taxon>
        <taxon>Tracheophyta</taxon>
        <taxon>Spermatophyta</taxon>
        <taxon>Magnoliopsida</taxon>
        <taxon>eudicotyledons</taxon>
        <taxon>Gunneridae</taxon>
        <taxon>Pentapetalae</taxon>
        <taxon>asterids</taxon>
        <taxon>lamiids</taxon>
        <taxon>Lamiales</taxon>
        <taxon>Lamiaceae</taxon>
        <taxon>Nepetoideae</taxon>
        <taxon>Elsholtzieae</taxon>
        <taxon>Perilla</taxon>
    </lineage>
</organism>
<sequence>MATVEGDEIAPEGNEWEVVSLTASAYAAVSGRQQADLSHDSQGNFGGGNKVEASNPMFMSSHFVFPPSQHENLPLEPEYSDINDDKGDEFEEGGKPDVKDKENVKIEELMLSDGSADFQKDVVFDKETSVSSSAEFQSPHFEATTDKFNTVVEGEFTGHMPLLQDNASDSGFLNFEKPTEGKNYDCSDLPCEAWWKRRAITLYSQAKETDTFWSIFIAAAVMGLVIIGHRWQQERRQVLHLK</sequence>
<evidence type="ECO:0000313" key="3">
    <source>
        <dbReference type="Proteomes" id="UP001190926"/>
    </source>
</evidence>
<dbReference type="Proteomes" id="UP001190926">
    <property type="component" value="Unassembled WGS sequence"/>
</dbReference>
<reference evidence="2 3" key="1">
    <citation type="journal article" date="2021" name="Nat. Commun.">
        <title>Incipient diploidization of the medicinal plant Perilla within 10,000 years.</title>
        <authorList>
            <person name="Zhang Y."/>
            <person name="Shen Q."/>
            <person name="Leng L."/>
            <person name="Zhang D."/>
            <person name="Chen S."/>
            <person name="Shi Y."/>
            <person name="Ning Z."/>
            <person name="Chen S."/>
        </authorList>
    </citation>
    <scope>NUCLEOTIDE SEQUENCE [LARGE SCALE GENOMIC DNA]</scope>
    <source>
        <strain evidence="3">cv. PC099</strain>
    </source>
</reference>
<keyword evidence="3" id="KW-1185">Reference proteome</keyword>